<accession>A0AA88RPG7</accession>
<evidence type="ECO:0000256" key="2">
    <source>
        <dbReference type="ARBA" id="ARBA00022737"/>
    </source>
</evidence>
<evidence type="ECO:0000259" key="5">
    <source>
        <dbReference type="Pfam" id="PF03732"/>
    </source>
</evidence>
<dbReference type="Gene3D" id="3.80.10.10">
    <property type="entry name" value="Ribonuclease Inhibitor"/>
    <property type="match status" value="1"/>
</dbReference>
<gene>
    <name evidence="6" type="ORF">RJ640_029560</name>
</gene>
<dbReference type="Proteomes" id="UP001187471">
    <property type="component" value="Unassembled WGS sequence"/>
</dbReference>
<dbReference type="GO" id="GO:0042393">
    <property type="term" value="F:histone binding"/>
    <property type="evidence" value="ECO:0007669"/>
    <property type="project" value="TreeGrafter"/>
</dbReference>
<evidence type="ECO:0000256" key="4">
    <source>
        <dbReference type="SAM" id="MobiDB-lite"/>
    </source>
</evidence>
<evidence type="ECO:0000256" key="3">
    <source>
        <dbReference type="ARBA" id="ARBA00025777"/>
    </source>
</evidence>
<comment type="similarity">
    <text evidence="3">Belongs to the ANP32 family.</text>
</comment>
<evidence type="ECO:0000313" key="7">
    <source>
        <dbReference type="Proteomes" id="UP001187471"/>
    </source>
</evidence>
<feature type="region of interest" description="Disordered" evidence="4">
    <location>
        <begin position="432"/>
        <end position="463"/>
    </location>
</feature>
<dbReference type="InterPro" id="IPR045081">
    <property type="entry name" value="AN32"/>
</dbReference>
<dbReference type="InterPro" id="IPR005162">
    <property type="entry name" value="Retrotrans_gag_dom"/>
</dbReference>
<name>A0AA88RPG7_9ASTE</name>
<feature type="compositionally biased region" description="Acidic residues" evidence="4">
    <location>
        <begin position="260"/>
        <end position="273"/>
    </location>
</feature>
<dbReference type="EMBL" id="JAVXUO010000696">
    <property type="protein sequence ID" value="KAK2989832.1"/>
    <property type="molecule type" value="Genomic_DNA"/>
</dbReference>
<dbReference type="InterPro" id="IPR032675">
    <property type="entry name" value="LRR_dom_sf"/>
</dbReference>
<protein>
    <recommendedName>
        <fullName evidence="5">Retrotransposon gag domain-containing protein</fullName>
    </recommendedName>
</protein>
<dbReference type="SUPFAM" id="SSF52058">
    <property type="entry name" value="L domain-like"/>
    <property type="match status" value="1"/>
</dbReference>
<keyword evidence="7" id="KW-1185">Reference proteome</keyword>
<dbReference type="PANTHER" id="PTHR11375">
    <property type="entry name" value="ACIDIC LEUCINE-RICH NUCLEAR PHOSPHOPROTEIN 32"/>
    <property type="match status" value="1"/>
</dbReference>
<feature type="region of interest" description="Disordered" evidence="4">
    <location>
        <begin position="156"/>
        <end position="182"/>
    </location>
</feature>
<sequence length="492" mass="56582">MKEELPTMRQALTDLQGMMKQLLYTRGNEGVEGQAEHWFGTYIKAKGRVQWKEFVNNVNSRFARLFKESVIGEFHKLKQLGTVEQYYNEFETIRSVLVNEGCKFEEDYYVQSFVSGLRDEIRLEIEKFELYDLSRTIYLARKREAALSRSWHQPRLNTKSNLHSPYTPPTSSKTLPSPTPVKPKSSFIIPAVTSFQLPVQNQNQSKALLPTPNNPPYQKFNKEYFDDMRRKGLCYWCEKTFTPAHNCKHKQVSILIVDEGDEEDTPPVYDEEVQDPKDKQLDAPTEENQEGMIWERAVEIALDGQTDVASVRTLTLDRAVKCVHGRLPPPALLEKFNNLQHLSVANIGISSLEQFPHLQNLQKLILSDNRIVGGLEYLVEADLESLRDLDFDGIVDVDEDEESDADEEETETLRSAIVASPLEWFRVAAVDVEEDEEDEGEEDEDNDLVEEIDEDDGDDEDVVEVHEIDVITLWYSRRREADIQEVDELGGD</sequence>
<keyword evidence="2" id="KW-0677">Repeat</keyword>
<dbReference type="PANTHER" id="PTHR11375:SF0">
    <property type="entry name" value="ACIDIC LEUCINE-RICH NUCLEAR PHOSPHOPROTEIN 32 FAMILY MEMBER A"/>
    <property type="match status" value="1"/>
</dbReference>
<dbReference type="AlphaFoldDB" id="A0AA88RPG7"/>
<organism evidence="6 7">
    <name type="scientific">Escallonia rubra</name>
    <dbReference type="NCBI Taxonomy" id="112253"/>
    <lineage>
        <taxon>Eukaryota</taxon>
        <taxon>Viridiplantae</taxon>
        <taxon>Streptophyta</taxon>
        <taxon>Embryophyta</taxon>
        <taxon>Tracheophyta</taxon>
        <taxon>Spermatophyta</taxon>
        <taxon>Magnoliopsida</taxon>
        <taxon>eudicotyledons</taxon>
        <taxon>Gunneridae</taxon>
        <taxon>Pentapetalae</taxon>
        <taxon>asterids</taxon>
        <taxon>campanulids</taxon>
        <taxon>Escalloniales</taxon>
        <taxon>Escalloniaceae</taxon>
        <taxon>Escallonia</taxon>
    </lineage>
</organism>
<evidence type="ECO:0000256" key="1">
    <source>
        <dbReference type="ARBA" id="ARBA00022614"/>
    </source>
</evidence>
<dbReference type="Pfam" id="PF03732">
    <property type="entry name" value="Retrotrans_gag"/>
    <property type="match status" value="1"/>
</dbReference>
<comment type="caution">
    <text evidence="6">The sequence shown here is derived from an EMBL/GenBank/DDBJ whole genome shotgun (WGS) entry which is preliminary data.</text>
</comment>
<reference evidence="6" key="1">
    <citation type="submission" date="2022-12" db="EMBL/GenBank/DDBJ databases">
        <title>Draft genome assemblies for two species of Escallonia (Escalloniales).</title>
        <authorList>
            <person name="Chanderbali A."/>
            <person name="Dervinis C."/>
            <person name="Anghel I."/>
            <person name="Soltis D."/>
            <person name="Soltis P."/>
            <person name="Zapata F."/>
        </authorList>
    </citation>
    <scope>NUCLEOTIDE SEQUENCE</scope>
    <source>
        <strain evidence="6">UCBG92.1500</strain>
        <tissue evidence="6">Leaf</tissue>
    </source>
</reference>
<proteinExistence type="inferred from homology"/>
<evidence type="ECO:0000313" key="6">
    <source>
        <dbReference type="EMBL" id="KAK2989832.1"/>
    </source>
</evidence>
<dbReference type="GO" id="GO:0005634">
    <property type="term" value="C:nucleus"/>
    <property type="evidence" value="ECO:0007669"/>
    <property type="project" value="TreeGrafter"/>
</dbReference>
<feature type="domain" description="Retrotransposon gag" evidence="5">
    <location>
        <begin position="31"/>
        <end position="119"/>
    </location>
</feature>
<feature type="region of interest" description="Disordered" evidence="4">
    <location>
        <begin position="260"/>
        <end position="288"/>
    </location>
</feature>
<feature type="compositionally biased region" description="Acidic residues" evidence="4">
    <location>
        <begin position="432"/>
        <end position="462"/>
    </location>
</feature>
<keyword evidence="1" id="KW-0433">Leucine-rich repeat</keyword>
<feature type="compositionally biased region" description="Low complexity" evidence="4">
    <location>
        <begin position="169"/>
        <end position="182"/>
    </location>
</feature>